<keyword evidence="4" id="KW-0862">Zinc</keyword>
<dbReference type="InterPro" id="IPR011011">
    <property type="entry name" value="Znf_FYVE_PHD"/>
</dbReference>
<feature type="region of interest" description="Disordered" evidence="7">
    <location>
        <begin position="1147"/>
        <end position="1177"/>
    </location>
</feature>
<evidence type="ECO:0000256" key="3">
    <source>
        <dbReference type="ARBA" id="ARBA00022771"/>
    </source>
</evidence>
<evidence type="ECO:0000256" key="7">
    <source>
        <dbReference type="SAM" id="MobiDB-lite"/>
    </source>
</evidence>
<gene>
    <name evidence="9" type="ORF">Clacol_003866</name>
</gene>
<feature type="region of interest" description="Disordered" evidence="7">
    <location>
        <begin position="746"/>
        <end position="787"/>
    </location>
</feature>
<dbReference type="PROSITE" id="PS50016">
    <property type="entry name" value="ZF_PHD_2"/>
    <property type="match status" value="1"/>
</dbReference>
<feature type="compositionally biased region" description="Basic and acidic residues" evidence="7">
    <location>
        <begin position="910"/>
        <end position="932"/>
    </location>
</feature>
<sequence length="1697" mass="188441">MTSKRMSISALLSSDSTPAKHSESSNPQQHSSSQYHSYHPEIESVHDSVSKRSGGNPSVQTHFSQPHPSFSNSNTSSTFYQSSDNNRTSPIISEPRSVQWPNHGYPRVAERIQYHPQEEVSNPYYHSSSPSYGHRIPERERVPLSRPSSAHTQIQASHSEHSSLHTMPRSHPAEFRERDNWRFPASSSSINSSTDTSDSLLSVLTRTAASEAAAGSGQSRNTGNVNFPTHHSLRPPSALRRDRNKEMEYNRNRAEREREHEMQPHVSMPHDYQRSPFTHPEVVNTSYHYHPDASQSPDMQVLRTRSGSHGSTSTVHPPHPPSIQYTSSSRSPSRSQQQPVYTPPSNTHYHQTIPTETQSQPSSHSHHSQHHPHIENPNTRASSSAIPSANARSVPVPPRLGLTLPLSLSPATMSGQLISPISPQNPSRGPVTVAKTQMPSRSVQYSQVTSPVPRSPVIPQVKERLAAPGLPGKSSNPVILQSLRTPVPQPMPLHRLSIPHTSPMSNMTSPPHPVSFPLSSGPFSPQQQQAFRRAPNPVSTPTSESVRDTREKDMRPTKNQVTYHTGGNSDMESPRRNVERNNPSPRTSIIYDQRRTTESHTGIAELVSEKARSTNDSTSHLQQEKRISSLDKGFRLWNNGPIIEDTIHPQRMDVEVRHPPIRTETKPNEQQEFSSRMHFSRQEDSLTRCSVLPLGTLPVPSIERPQTINPYIRAGAEQGTGALFHASNQHRGARNRAVLTEDFHENAPPQQHKTSPLPNSPSTNPKSKPQSWHHLNTYPDEQHSLPARDPARVIVSPESQEKPLVQSPVDGSTFKSLIPEVESDNKLPLRTSEGDVSFSHPQSPSVLLNPSSRSPHLSATDTISSGKNSEIEANGPSPPTLSDDAPVLYDSVQYPLPSPVQDMILSKEDGKELYKESDHTQWDNEAIRRRPSVESVPPVLSPLVPPPIQFSSVEANSNDLVPSVRPKEVDEPQPGTVVEEHCSHESPHVEPEVADDQSNKELLKVEIVDVSMKDVNPQSVPSLVDDPAQQILNVDITAEPVQNNIGSPFPSRTSISAPSPIRDPIPLTVDNQSNYLKPSEGMALCDENIVNNGEEPVQEPENESHIDAPMPVLRQPPEELHENESAILPKLETSPTAFDMEVVPVSAAAPNGGDLTEDPNVPIKPSNDESHPPEDINENTAKVDAMNVSLDIQEATRPPPDGRSWEDELLSLVDDSDLKPVSDVKPEIISELPHSPVGPTSSLAVPSNMSSSRKAPSSVIPTKTKTQKSRGQAKPLKSKNIRMDSETITPSSPTSGNTPTPKPALKPSARTKKAFPGSRKKTVTAHSTARSSSVMPEPAPETTPAPLEERLYCVCHRPYDEEKVMIACDRCDEWYHPRCVNMPEQEIDLVDQFICAKCMNRYPGLKTTYKTRCHRGTNHISDYDENPPCWKTVKGAFSKYCSDACGIAHMRAKMARSGKSPNQLWPLVRHAKKREGVTVEYLYDGSNVSKRMKLGNGDVIEVDEKKRASVLNGIGIESPNIKVHTSTNGDRTRLAVLKQRIAVIRSSKNRCKLELEYVTTRRRLLDLAVERASEKFCGWDTRLEMGDHEWATWIVSLEGKGALYGNQDHPDSDDSAEGDMSWLCQGPVECPRHHGWKTVRDLELQMEVDSKNNHPHEFEQNGSIKQFLEAERELRSKIEELDNTTARSVRRIKKTSE</sequence>
<dbReference type="InterPro" id="IPR019787">
    <property type="entry name" value="Znf_PHD-finger"/>
</dbReference>
<dbReference type="SMART" id="SM00249">
    <property type="entry name" value="PHD"/>
    <property type="match status" value="1"/>
</dbReference>
<proteinExistence type="predicted"/>
<feature type="compositionally biased region" description="Basic and acidic residues" evidence="7">
    <location>
        <begin position="38"/>
        <end position="50"/>
    </location>
</feature>
<dbReference type="InterPro" id="IPR001965">
    <property type="entry name" value="Znf_PHD"/>
</dbReference>
<comment type="caution">
    <text evidence="9">The sequence shown here is derived from an EMBL/GenBank/DDBJ whole genome shotgun (WGS) entry which is preliminary data.</text>
</comment>
<feature type="region of interest" description="Disordered" evidence="7">
    <location>
        <begin position="143"/>
        <end position="177"/>
    </location>
</feature>
<feature type="compositionally biased region" description="Polar residues" evidence="7">
    <location>
        <begin position="1"/>
        <end position="17"/>
    </location>
</feature>
<evidence type="ECO:0000259" key="8">
    <source>
        <dbReference type="PROSITE" id="PS50016"/>
    </source>
</evidence>
<dbReference type="Gene3D" id="3.30.40.10">
    <property type="entry name" value="Zinc/RING finger domain, C3HC4 (zinc finger)"/>
    <property type="match status" value="1"/>
</dbReference>
<feature type="region of interest" description="Disordered" evidence="7">
    <location>
        <begin position="500"/>
        <end position="587"/>
    </location>
</feature>
<feature type="compositionally biased region" description="Basic and acidic residues" evidence="7">
    <location>
        <begin position="1216"/>
        <end position="1228"/>
    </location>
</feature>
<feature type="compositionally biased region" description="Polar residues" evidence="7">
    <location>
        <begin position="146"/>
        <end position="157"/>
    </location>
</feature>
<evidence type="ECO:0000256" key="6">
    <source>
        <dbReference type="PROSITE-ProRule" id="PRU00146"/>
    </source>
</evidence>
<feature type="compositionally biased region" description="Polar residues" evidence="7">
    <location>
        <begin position="839"/>
        <end position="868"/>
    </location>
</feature>
<dbReference type="GO" id="GO:0045893">
    <property type="term" value="P:positive regulation of DNA-templated transcription"/>
    <property type="evidence" value="ECO:0007669"/>
    <property type="project" value="TreeGrafter"/>
</dbReference>
<feature type="compositionally biased region" description="Polar residues" evidence="7">
    <location>
        <begin position="1324"/>
        <end position="1334"/>
    </location>
</feature>
<dbReference type="Proteomes" id="UP001050691">
    <property type="component" value="Unassembled WGS sequence"/>
</dbReference>
<feature type="compositionally biased region" description="Polar residues" evidence="7">
    <location>
        <begin position="557"/>
        <end position="571"/>
    </location>
</feature>
<dbReference type="EMBL" id="BPWL01000004">
    <property type="protein sequence ID" value="GJJ09642.1"/>
    <property type="molecule type" value="Genomic_DNA"/>
</dbReference>
<evidence type="ECO:0000256" key="4">
    <source>
        <dbReference type="ARBA" id="ARBA00022833"/>
    </source>
</evidence>
<feature type="compositionally biased region" description="Low complexity" evidence="7">
    <location>
        <begin position="753"/>
        <end position="770"/>
    </location>
</feature>
<feature type="compositionally biased region" description="Polar residues" evidence="7">
    <location>
        <begin position="1043"/>
        <end position="1057"/>
    </location>
</feature>
<dbReference type="GO" id="GO:0008270">
    <property type="term" value="F:zinc ion binding"/>
    <property type="evidence" value="ECO:0007669"/>
    <property type="project" value="UniProtKB-KW"/>
</dbReference>
<dbReference type="PROSITE" id="PS01359">
    <property type="entry name" value="ZF_PHD_1"/>
    <property type="match status" value="1"/>
</dbReference>
<evidence type="ECO:0000256" key="1">
    <source>
        <dbReference type="ARBA" id="ARBA00004123"/>
    </source>
</evidence>
<feature type="region of interest" description="Disordered" evidence="7">
    <location>
        <begin position="665"/>
        <end position="684"/>
    </location>
</feature>
<feature type="region of interest" description="Disordered" evidence="7">
    <location>
        <begin position="1"/>
        <end position="102"/>
    </location>
</feature>
<evidence type="ECO:0000256" key="2">
    <source>
        <dbReference type="ARBA" id="ARBA00022723"/>
    </source>
</evidence>
<feature type="compositionally biased region" description="Polar residues" evidence="7">
    <location>
        <begin position="517"/>
        <end position="530"/>
    </location>
</feature>
<feature type="compositionally biased region" description="Basic and acidic residues" evidence="7">
    <location>
        <begin position="545"/>
        <end position="556"/>
    </location>
</feature>
<keyword evidence="10" id="KW-1185">Reference proteome</keyword>
<keyword evidence="3 6" id="KW-0863">Zinc-finger</keyword>
<feature type="region of interest" description="Disordered" evidence="7">
    <location>
        <begin position="211"/>
        <end position="396"/>
    </location>
</feature>
<evidence type="ECO:0000313" key="9">
    <source>
        <dbReference type="EMBL" id="GJJ09642.1"/>
    </source>
</evidence>
<feature type="region of interest" description="Disordered" evidence="7">
    <location>
        <begin position="1214"/>
        <end position="1343"/>
    </location>
</feature>
<dbReference type="SUPFAM" id="SSF57903">
    <property type="entry name" value="FYVE/PHD zinc finger"/>
    <property type="match status" value="1"/>
</dbReference>
<feature type="compositionally biased region" description="Low complexity" evidence="7">
    <location>
        <begin position="24"/>
        <end position="37"/>
    </location>
</feature>
<feature type="compositionally biased region" description="Polar residues" evidence="7">
    <location>
        <begin position="283"/>
        <end position="298"/>
    </location>
</feature>
<dbReference type="InterPro" id="IPR019786">
    <property type="entry name" value="Zinc_finger_PHD-type_CS"/>
</dbReference>
<accession>A0AAV5A804</accession>
<evidence type="ECO:0000256" key="5">
    <source>
        <dbReference type="ARBA" id="ARBA00023242"/>
    </source>
</evidence>
<comment type="subcellular location">
    <subcellularLocation>
        <location evidence="1">Nucleus</location>
    </subcellularLocation>
</comment>
<dbReference type="CDD" id="cd16039">
    <property type="entry name" value="PHD_SPP1"/>
    <property type="match status" value="1"/>
</dbReference>
<feature type="compositionally biased region" description="Basic residues" evidence="7">
    <location>
        <begin position="1309"/>
        <end position="1323"/>
    </location>
</feature>
<feature type="compositionally biased region" description="Low complexity" evidence="7">
    <location>
        <begin position="303"/>
        <end position="339"/>
    </location>
</feature>
<reference evidence="9" key="1">
    <citation type="submission" date="2021-10" db="EMBL/GenBank/DDBJ databases">
        <title>De novo Genome Assembly of Clathrus columnatus (Basidiomycota, Fungi) Using Illumina and Nanopore Sequence Data.</title>
        <authorList>
            <person name="Ogiso-Tanaka E."/>
            <person name="Itagaki H."/>
            <person name="Hosoya T."/>
            <person name="Hosaka K."/>
        </authorList>
    </citation>
    <scope>NUCLEOTIDE SEQUENCE</scope>
    <source>
        <strain evidence="9">MO-923</strain>
    </source>
</reference>
<feature type="compositionally biased region" description="Basic and acidic residues" evidence="7">
    <location>
        <begin position="239"/>
        <end position="263"/>
    </location>
</feature>
<feature type="region of interest" description="Disordered" evidence="7">
    <location>
        <begin position="910"/>
        <end position="935"/>
    </location>
</feature>
<feature type="compositionally biased region" description="Polar residues" evidence="7">
    <location>
        <begin position="343"/>
        <end position="357"/>
    </location>
</feature>
<name>A0AAV5A804_9AGAM</name>
<keyword evidence="2" id="KW-0479">Metal-binding</keyword>
<evidence type="ECO:0000313" key="10">
    <source>
        <dbReference type="Proteomes" id="UP001050691"/>
    </source>
</evidence>
<dbReference type="GO" id="GO:0048188">
    <property type="term" value="C:Set1C/COMPASS complex"/>
    <property type="evidence" value="ECO:0007669"/>
    <property type="project" value="InterPro"/>
</dbReference>
<feature type="region of interest" description="Disordered" evidence="7">
    <location>
        <begin position="825"/>
        <end position="892"/>
    </location>
</feature>
<dbReference type="InterPro" id="IPR037869">
    <property type="entry name" value="Spp1/CFP1"/>
</dbReference>
<dbReference type="PANTHER" id="PTHR46174:SF1">
    <property type="entry name" value="CXXC-TYPE ZINC FINGER PROTEIN 1"/>
    <property type="match status" value="1"/>
</dbReference>
<feature type="compositionally biased region" description="Low complexity" evidence="7">
    <location>
        <begin position="1287"/>
        <end position="1299"/>
    </location>
</feature>
<feature type="domain" description="PHD-type" evidence="8">
    <location>
        <begin position="1350"/>
        <end position="1401"/>
    </location>
</feature>
<keyword evidence="5" id="KW-0539">Nucleus</keyword>
<feature type="compositionally biased region" description="Low complexity" evidence="7">
    <location>
        <begin position="69"/>
        <end position="83"/>
    </location>
</feature>
<feature type="compositionally biased region" description="Polar residues" evidence="7">
    <location>
        <begin position="1238"/>
        <end position="1264"/>
    </location>
</feature>
<organism evidence="9 10">
    <name type="scientific">Clathrus columnatus</name>
    <dbReference type="NCBI Taxonomy" id="1419009"/>
    <lineage>
        <taxon>Eukaryota</taxon>
        <taxon>Fungi</taxon>
        <taxon>Dikarya</taxon>
        <taxon>Basidiomycota</taxon>
        <taxon>Agaricomycotina</taxon>
        <taxon>Agaricomycetes</taxon>
        <taxon>Phallomycetidae</taxon>
        <taxon>Phallales</taxon>
        <taxon>Clathraceae</taxon>
        <taxon>Clathrus</taxon>
    </lineage>
</organism>
<feature type="compositionally biased region" description="Polar residues" evidence="7">
    <location>
        <begin position="218"/>
        <end position="229"/>
    </location>
</feature>
<feature type="compositionally biased region" description="Polar residues" evidence="7">
    <location>
        <begin position="376"/>
        <end position="391"/>
    </location>
</feature>
<protein>
    <recommendedName>
        <fullName evidence="8">PHD-type domain-containing protein</fullName>
    </recommendedName>
</protein>
<dbReference type="PANTHER" id="PTHR46174">
    <property type="entry name" value="CXXC-TYPE ZINC FINGER PROTEIN 1"/>
    <property type="match status" value="1"/>
</dbReference>
<feature type="compositionally biased region" description="Polar residues" evidence="7">
    <location>
        <begin position="500"/>
        <end position="509"/>
    </location>
</feature>
<dbReference type="InterPro" id="IPR013083">
    <property type="entry name" value="Znf_RING/FYVE/PHD"/>
</dbReference>
<dbReference type="Pfam" id="PF00628">
    <property type="entry name" value="PHD"/>
    <property type="match status" value="1"/>
</dbReference>
<feature type="compositionally biased region" description="Polar residues" evidence="7">
    <location>
        <begin position="51"/>
        <end position="68"/>
    </location>
</feature>
<feature type="region of interest" description="Disordered" evidence="7">
    <location>
        <begin position="1043"/>
        <end position="1066"/>
    </location>
</feature>